<dbReference type="AlphaFoldDB" id="A0A8J5MRY1"/>
<dbReference type="InterPro" id="IPR053164">
    <property type="entry name" value="IS1016-like_transposase"/>
</dbReference>
<name>A0A8J5MRY1_HOMAM</name>
<dbReference type="SMART" id="SM01126">
    <property type="entry name" value="DDE_Tnp_IS1595"/>
    <property type="match status" value="1"/>
</dbReference>
<keyword evidence="3" id="KW-1185">Reference proteome</keyword>
<reference evidence="2" key="1">
    <citation type="journal article" date="2021" name="Sci. Adv.">
        <title>The American lobster genome reveals insights on longevity, neural, and immune adaptations.</title>
        <authorList>
            <person name="Polinski J.M."/>
            <person name="Zimin A.V."/>
            <person name="Clark K.F."/>
            <person name="Kohn A.B."/>
            <person name="Sadowski N."/>
            <person name="Timp W."/>
            <person name="Ptitsyn A."/>
            <person name="Khanna P."/>
            <person name="Romanova D.Y."/>
            <person name="Williams P."/>
            <person name="Greenwood S.J."/>
            <person name="Moroz L.L."/>
            <person name="Walt D.R."/>
            <person name="Bodnar A.G."/>
        </authorList>
    </citation>
    <scope>NUCLEOTIDE SEQUENCE</scope>
    <source>
        <strain evidence="2">GMGI-L3</strain>
    </source>
</reference>
<dbReference type="InterPro" id="IPR024445">
    <property type="entry name" value="Tnp_ISXO2-like"/>
</dbReference>
<accession>A0A8J5MRY1</accession>
<dbReference type="PANTHER" id="PTHR47163">
    <property type="entry name" value="DDE_TNP_IS1595 DOMAIN-CONTAINING PROTEIN"/>
    <property type="match status" value="1"/>
</dbReference>
<dbReference type="Pfam" id="PF12762">
    <property type="entry name" value="DDE_Tnp_IS1595"/>
    <property type="match status" value="1"/>
</dbReference>
<gene>
    <name evidence="2" type="ORF">Hamer_G016212</name>
</gene>
<dbReference type="Proteomes" id="UP000747542">
    <property type="component" value="Unassembled WGS sequence"/>
</dbReference>
<proteinExistence type="predicted"/>
<dbReference type="EMBL" id="JAHLQT010029607">
    <property type="protein sequence ID" value="KAG7161166.1"/>
    <property type="molecule type" value="Genomic_DNA"/>
</dbReference>
<comment type="caution">
    <text evidence="2">The sequence shown here is derived from an EMBL/GenBank/DDBJ whole genome shotgun (WGS) entry which is preliminary data.</text>
</comment>
<organism evidence="2 3">
    <name type="scientific">Homarus americanus</name>
    <name type="common">American lobster</name>
    <dbReference type="NCBI Taxonomy" id="6706"/>
    <lineage>
        <taxon>Eukaryota</taxon>
        <taxon>Metazoa</taxon>
        <taxon>Ecdysozoa</taxon>
        <taxon>Arthropoda</taxon>
        <taxon>Crustacea</taxon>
        <taxon>Multicrustacea</taxon>
        <taxon>Malacostraca</taxon>
        <taxon>Eumalacostraca</taxon>
        <taxon>Eucarida</taxon>
        <taxon>Decapoda</taxon>
        <taxon>Pleocyemata</taxon>
        <taxon>Astacidea</taxon>
        <taxon>Nephropoidea</taxon>
        <taxon>Nephropidae</taxon>
        <taxon>Homarus</taxon>
    </lineage>
</organism>
<feature type="domain" description="ISXO2-like transposase" evidence="1">
    <location>
        <begin position="163"/>
        <end position="303"/>
    </location>
</feature>
<sequence>MSSNLYNYKHTIEMDQPTCISCDYEPEDLIRRLGNKMELQQICFTHHLLKETSACETCGSVVNLRWDKLTFRCDRRTNIKSHNNKRIMQLRCRYFRSARNRTWFGKSHLPIEDILKITCLWLTPGRSVKKVQEEVRVGRATVNEWFAFCREVAVYHCDGMKEKVGGKGKIVEIDEAKFGKWKYNRGRVIEGQWVIGGVERGSRKLFIVPIKEKTEKTLVSVLKEWVLPGTTIHTDCASSYNNLSKANYKQLTVKHSLKIVDPLTVADSHNFDCLWRDSAELERFSRNKYLFIGYLAESLFKRAFPYFGSRFHQFLLDIANLYTQGKQVLGMTIREETMDSDEEMKGQILKYDPVVKEEIDSDENLSDENSNLEEYQRKVNMDIILCMKEEIEDQDICVKIEIQDSDLNVKEEMPDSYAD</sequence>
<dbReference type="PANTHER" id="PTHR47163:SF2">
    <property type="entry name" value="SI:DKEY-17M8.2"/>
    <property type="match status" value="1"/>
</dbReference>
<protein>
    <submittedName>
        <fullName evidence="2">Putative ISXO2-like transposase domain-containing protein</fullName>
    </submittedName>
</protein>
<evidence type="ECO:0000313" key="2">
    <source>
        <dbReference type="EMBL" id="KAG7161166.1"/>
    </source>
</evidence>
<evidence type="ECO:0000313" key="3">
    <source>
        <dbReference type="Proteomes" id="UP000747542"/>
    </source>
</evidence>
<evidence type="ECO:0000259" key="1">
    <source>
        <dbReference type="SMART" id="SM01126"/>
    </source>
</evidence>